<evidence type="ECO:0000313" key="1">
    <source>
        <dbReference type="EMBL" id="CRK90529.1"/>
    </source>
</evidence>
<keyword evidence="2" id="KW-1185">Reference proteome</keyword>
<dbReference type="Proteomes" id="UP000183832">
    <property type="component" value="Unassembled WGS sequence"/>
</dbReference>
<evidence type="ECO:0000313" key="2">
    <source>
        <dbReference type="Proteomes" id="UP000183832"/>
    </source>
</evidence>
<gene>
    <name evidence="1" type="ORF">CLUMA_CG004233</name>
</gene>
<protein>
    <submittedName>
        <fullName evidence="1">CLUMA_CG004233, isoform A</fullName>
    </submittedName>
</protein>
<dbReference type="AlphaFoldDB" id="A0A1J1HWM5"/>
<organism evidence="1 2">
    <name type="scientific">Clunio marinus</name>
    <dbReference type="NCBI Taxonomy" id="568069"/>
    <lineage>
        <taxon>Eukaryota</taxon>
        <taxon>Metazoa</taxon>
        <taxon>Ecdysozoa</taxon>
        <taxon>Arthropoda</taxon>
        <taxon>Hexapoda</taxon>
        <taxon>Insecta</taxon>
        <taxon>Pterygota</taxon>
        <taxon>Neoptera</taxon>
        <taxon>Endopterygota</taxon>
        <taxon>Diptera</taxon>
        <taxon>Nematocera</taxon>
        <taxon>Chironomoidea</taxon>
        <taxon>Chironomidae</taxon>
        <taxon>Clunio</taxon>
    </lineage>
</organism>
<sequence>MQQIYKKKNSLSNKDKLTIINLKNSGEKRSRLAEQFNVSQGHFKSQTTLGRKLKKVQCILKQKDLNLRNIKGRIKL</sequence>
<proteinExistence type="predicted"/>
<dbReference type="EMBL" id="CVRI01000020">
    <property type="protein sequence ID" value="CRK90529.1"/>
    <property type="molecule type" value="Genomic_DNA"/>
</dbReference>
<name>A0A1J1HWM5_9DIPT</name>
<reference evidence="1 2" key="1">
    <citation type="submission" date="2015-04" db="EMBL/GenBank/DDBJ databases">
        <authorList>
            <person name="Syromyatnikov M.Y."/>
            <person name="Popov V.N."/>
        </authorList>
    </citation>
    <scope>NUCLEOTIDE SEQUENCE [LARGE SCALE GENOMIC DNA]</scope>
</reference>
<accession>A0A1J1HWM5</accession>